<dbReference type="AlphaFoldDB" id="A0A401RAE3"/>
<name>A0A401RAE3_STRNR</name>
<reference evidence="2 3" key="1">
    <citation type="journal article" date="2019" name="Microbiol. Resour. Announc.">
        <title>Draft Genome Sequence of the Most Traditional epsilon-Poly-l-Lysine Producer, Streptomyces albulus NBRC14147.</title>
        <authorList>
            <person name="Yamanaka K."/>
            <person name="Hamano Y."/>
        </authorList>
    </citation>
    <scope>NUCLEOTIDE SEQUENCE [LARGE SCALE GENOMIC DNA]</scope>
    <source>
        <strain evidence="2 3">NBRC 14147</strain>
    </source>
</reference>
<gene>
    <name evidence="2" type="ORF">SALB_07343</name>
</gene>
<evidence type="ECO:0000313" key="2">
    <source>
        <dbReference type="EMBL" id="GCB94543.1"/>
    </source>
</evidence>
<proteinExistence type="predicted"/>
<protein>
    <submittedName>
        <fullName evidence="2">Uncharacterized protein</fullName>
    </submittedName>
</protein>
<evidence type="ECO:0000313" key="3">
    <source>
        <dbReference type="Proteomes" id="UP000288351"/>
    </source>
</evidence>
<comment type="caution">
    <text evidence="2">The sequence shown here is derived from an EMBL/GenBank/DDBJ whole genome shotgun (WGS) entry which is preliminary data.</text>
</comment>
<dbReference type="EMBL" id="BHXC01000007">
    <property type="protein sequence ID" value="GCB94543.1"/>
    <property type="molecule type" value="Genomic_DNA"/>
</dbReference>
<accession>A0A401RAE3</accession>
<dbReference type="RefSeq" id="WP_037633380.1">
    <property type="nucleotide sequence ID" value="NZ_BHXC01000007.1"/>
</dbReference>
<evidence type="ECO:0000256" key="1">
    <source>
        <dbReference type="SAM" id="MobiDB-lite"/>
    </source>
</evidence>
<organism evidence="2 3">
    <name type="scientific">Streptomyces noursei</name>
    <name type="common">Streptomyces albulus</name>
    <dbReference type="NCBI Taxonomy" id="1971"/>
    <lineage>
        <taxon>Bacteria</taxon>
        <taxon>Bacillati</taxon>
        <taxon>Actinomycetota</taxon>
        <taxon>Actinomycetes</taxon>
        <taxon>Kitasatosporales</taxon>
        <taxon>Streptomycetaceae</taxon>
        <taxon>Streptomyces</taxon>
    </lineage>
</organism>
<feature type="region of interest" description="Disordered" evidence="1">
    <location>
        <begin position="1"/>
        <end position="22"/>
    </location>
</feature>
<sequence>MDAELERVTTAPGAGGMRLIPDCGPGMSTDVLPDGYQAIMKVVTDVAGPAQAGQVSEALGKGTLPGQVEEFRAKLKRLAERGWLHHSPGGRFTTLGDRSQ</sequence>
<dbReference type="Proteomes" id="UP000288351">
    <property type="component" value="Unassembled WGS sequence"/>
</dbReference>